<dbReference type="EMBL" id="AP008208">
    <property type="protein sequence ID" value="BAH91522.1"/>
    <property type="molecule type" value="Genomic_DNA"/>
</dbReference>
<sequence>LLLEERTRTVLQSERHATSCCQKSFLVVVGEKAICLAKVYTNLEGERPHGVNTSWAMLALIDAGQGERDPAPLHRAARILINLQLEDGEFPQQEIIGAFSKNCAISYSQYRNIFPIWALGEYRCRVLLGRQDASVTGNTAS</sequence>
<evidence type="ECO:0000259" key="2">
    <source>
        <dbReference type="Pfam" id="PF13243"/>
    </source>
</evidence>
<evidence type="ECO:0000256" key="1">
    <source>
        <dbReference type="ARBA" id="ARBA00022737"/>
    </source>
</evidence>
<evidence type="ECO:0000313" key="4">
    <source>
        <dbReference type="Proteomes" id="UP000000763"/>
    </source>
</evidence>
<accession>C7IYE8</accession>
<dbReference type="PANTHER" id="PTHR11764:SF66">
    <property type="entry name" value="TERPENE CYCLASE_MUTASE FAMILY MEMBER"/>
    <property type="match status" value="1"/>
</dbReference>
<name>C7IYE8_ORYSJ</name>
<dbReference type="InterPro" id="IPR008930">
    <property type="entry name" value="Terpenoid_cyclase/PrenylTrfase"/>
</dbReference>
<evidence type="ECO:0000313" key="3">
    <source>
        <dbReference type="EMBL" id="BAH91522.1"/>
    </source>
</evidence>
<reference evidence="4" key="2">
    <citation type="journal article" date="2008" name="Nucleic Acids Res.">
        <title>The rice annotation project database (RAP-DB): 2008 update.</title>
        <authorList>
            <consortium name="The rice annotation project (RAP)"/>
        </authorList>
    </citation>
    <scope>GENOME REANNOTATION</scope>
    <source>
        <strain evidence="4">cv. Nipponbare</strain>
    </source>
</reference>
<dbReference type="GO" id="GO:0016866">
    <property type="term" value="F:intramolecular transferase activity"/>
    <property type="evidence" value="ECO:0007669"/>
    <property type="project" value="InterPro"/>
</dbReference>
<feature type="domain" description="Squalene cyclase C-terminal" evidence="2">
    <location>
        <begin position="48"/>
        <end position="123"/>
    </location>
</feature>
<proteinExistence type="predicted"/>
<dbReference type="Gene3D" id="1.50.10.20">
    <property type="match status" value="1"/>
</dbReference>
<dbReference type="InterPro" id="IPR018333">
    <property type="entry name" value="Squalene_cyclase"/>
</dbReference>
<keyword evidence="1" id="KW-0677">Repeat</keyword>
<dbReference type="GO" id="GO:0005811">
    <property type="term" value="C:lipid droplet"/>
    <property type="evidence" value="ECO:0007669"/>
    <property type="project" value="InterPro"/>
</dbReference>
<gene>
    <name evidence="3" type="ordered locus">Os02g0139500</name>
</gene>
<dbReference type="KEGG" id="dosa:Os02g0139500"/>
<organism evidence="3 4">
    <name type="scientific">Oryza sativa subsp. japonica</name>
    <name type="common">Rice</name>
    <dbReference type="NCBI Taxonomy" id="39947"/>
    <lineage>
        <taxon>Eukaryota</taxon>
        <taxon>Viridiplantae</taxon>
        <taxon>Streptophyta</taxon>
        <taxon>Embryophyta</taxon>
        <taxon>Tracheophyta</taxon>
        <taxon>Spermatophyta</taxon>
        <taxon>Magnoliopsida</taxon>
        <taxon>Liliopsida</taxon>
        <taxon>Poales</taxon>
        <taxon>Poaceae</taxon>
        <taxon>BOP clade</taxon>
        <taxon>Oryzoideae</taxon>
        <taxon>Oryzeae</taxon>
        <taxon>Oryzinae</taxon>
        <taxon>Oryza</taxon>
        <taxon>Oryza sativa</taxon>
    </lineage>
</organism>
<protein>
    <submittedName>
        <fullName evidence="3">Os02g0139500 protein</fullName>
    </submittedName>
</protein>
<dbReference type="GO" id="GO:0016104">
    <property type="term" value="P:triterpenoid biosynthetic process"/>
    <property type="evidence" value="ECO:0007669"/>
    <property type="project" value="InterPro"/>
</dbReference>
<dbReference type="InterPro" id="IPR032696">
    <property type="entry name" value="SQ_cyclase_C"/>
</dbReference>
<feature type="non-terminal residue" evidence="3">
    <location>
        <position position="1"/>
    </location>
</feature>
<reference evidence="3 4" key="1">
    <citation type="journal article" date="2005" name="Nature">
        <title>The map-based sequence of the rice genome.</title>
        <authorList>
            <consortium name="International rice genome sequencing project (IRGSP)"/>
            <person name="Matsumoto T."/>
            <person name="Wu J."/>
            <person name="Kanamori H."/>
            <person name="Katayose Y."/>
            <person name="Fujisawa M."/>
            <person name="Namiki N."/>
            <person name="Mizuno H."/>
            <person name="Yamamoto K."/>
            <person name="Antonio B.A."/>
            <person name="Baba T."/>
            <person name="Sakata K."/>
            <person name="Nagamura Y."/>
            <person name="Aoki H."/>
            <person name="Arikawa K."/>
            <person name="Arita K."/>
            <person name="Bito T."/>
            <person name="Chiden Y."/>
            <person name="Fujitsuka N."/>
            <person name="Fukunaka R."/>
            <person name="Hamada M."/>
            <person name="Harada C."/>
            <person name="Hayashi A."/>
            <person name="Hijishita S."/>
            <person name="Honda M."/>
            <person name="Hosokawa S."/>
            <person name="Ichikawa Y."/>
            <person name="Idonuma A."/>
            <person name="Iijima M."/>
            <person name="Ikeda M."/>
            <person name="Ikeno M."/>
            <person name="Ito K."/>
            <person name="Ito S."/>
            <person name="Ito T."/>
            <person name="Ito Y."/>
            <person name="Ito Y."/>
            <person name="Iwabuchi A."/>
            <person name="Kamiya K."/>
            <person name="Karasawa W."/>
            <person name="Kurita K."/>
            <person name="Katagiri S."/>
            <person name="Kikuta A."/>
            <person name="Kobayashi H."/>
            <person name="Kobayashi N."/>
            <person name="Machita K."/>
            <person name="Maehara T."/>
            <person name="Masukawa M."/>
            <person name="Mizubayashi T."/>
            <person name="Mukai Y."/>
            <person name="Nagasaki H."/>
            <person name="Nagata Y."/>
            <person name="Naito S."/>
            <person name="Nakashima M."/>
            <person name="Nakama Y."/>
            <person name="Nakamichi Y."/>
            <person name="Nakamura M."/>
            <person name="Meguro A."/>
            <person name="Negishi M."/>
            <person name="Ohta I."/>
            <person name="Ohta T."/>
            <person name="Okamoto M."/>
            <person name="Ono N."/>
            <person name="Saji S."/>
            <person name="Sakaguchi M."/>
            <person name="Sakai K."/>
            <person name="Shibata M."/>
            <person name="Shimokawa T."/>
            <person name="Song J."/>
            <person name="Takazaki Y."/>
            <person name="Terasawa K."/>
            <person name="Tsugane M."/>
            <person name="Tsuji K."/>
            <person name="Ueda S."/>
            <person name="Waki K."/>
            <person name="Yamagata H."/>
            <person name="Yamamoto M."/>
            <person name="Yamamoto S."/>
            <person name="Yamane H."/>
            <person name="Yoshiki S."/>
            <person name="Yoshihara R."/>
            <person name="Yukawa K."/>
            <person name="Zhong H."/>
            <person name="Yano M."/>
            <person name="Yuan Q."/>
            <person name="Ouyang S."/>
            <person name="Liu J."/>
            <person name="Jones K.M."/>
            <person name="Gansberger K."/>
            <person name="Moffat K."/>
            <person name="Hill J."/>
            <person name="Bera J."/>
            <person name="Fadrosh D."/>
            <person name="Jin S."/>
            <person name="Johri S."/>
            <person name="Kim M."/>
            <person name="Overton L."/>
            <person name="Reardon M."/>
            <person name="Tsitrin T."/>
            <person name="Vuong H."/>
            <person name="Weaver B."/>
            <person name="Ciecko A."/>
            <person name="Tallon L."/>
            <person name="Jackson J."/>
            <person name="Pai G."/>
            <person name="Aken S.V."/>
            <person name="Utterback T."/>
            <person name="Reidmuller S."/>
            <person name="Feldblyum T."/>
            <person name="Hsiao J."/>
            <person name="Zismann V."/>
            <person name="Iobst S."/>
            <person name="de Vazeille A.R."/>
            <person name="Buell C.R."/>
            <person name="Ying K."/>
            <person name="Li Y."/>
            <person name="Lu T."/>
            <person name="Huang Y."/>
            <person name="Zhao Q."/>
            <person name="Feng Q."/>
            <person name="Zhang L."/>
            <person name="Zhu J."/>
            <person name="Weng Q."/>
            <person name="Mu J."/>
            <person name="Lu Y."/>
            <person name="Fan D."/>
            <person name="Liu Y."/>
            <person name="Guan J."/>
            <person name="Zhang Y."/>
            <person name="Yu S."/>
            <person name="Liu X."/>
            <person name="Zhang Y."/>
            <person name="Hong G."/>
            <person name="Han B."/>
            <person name="Choisne N."/>
            <person name="Demange N."/>
            <person name="Orjeda G."/>
            <person name="Samain S."/>
            <person name="Cattolico L."/>
            <person name="Pelletier E."/>
            <person name="Couloux A."/>
            <person name="Segurens B."/>
            <person name="Wincker P."/>
            <person name="D'Hont A."/>
            <person name="Scarpelli C."/>
            <person name="Weissenbach J."/>
            <person name="Salanoubat M."/>
            <person name="Quetier F."/>
            <person name="Yu Y."/>
            <person name="Kim H.R."/>
            <person name="Rambo T."/>
            <person name="Currie J."/>
            <person name="Collura K."/>
            <person name="Luo M."/>
            <person name="Yang T."/>
            <person name="Ammiraju J.S.S."/>
            <person name="Engler F."/>
            <person name="Soderlund C."/>
            <person name="Wing R.A."/>
            <person name="Palmer L.E."/>
            <person name="de la Bastide M."/>
            <person name="Spiegel L."/>
            <person name="Nascimento L."/>
            <person name="Zutavern T."/>
            <person name="O'Shaughnessy A."/>
            <person name="Dike S."/>
            <person name="Dedhia N."/>
            <person name="Preston R."/>
            <person name="Balija V."/>
            <person name="McCombie W.R."/>
            <person name="Chow T."/>
            <person name="Chen H."/>
            <person name="Chung M."/>
            <person name="Chen C."/>
            <person name="Shaw J."/>
            <person name="Wu H."/>
            <person name="Hsiao K."/>
            <person name="Chao Y."/>
            <person name="Chu M."/>
            <person name="Cheng C."/>
            <person name="Hour A."/>
            <person name="Lee P."/>
            <person name="Lin S."/>
            <person name="Lin Y."/>
            <person name="Liou J."/>
            <person name="Liu S."/>
            <person name="Hsing Y."/>
            <person name="Raghuvanshi S."/>
            <person name="Mohanty A."/>
            <person name="Bharti A.K."/>
            <person name="Gaur A."/>
            <person name="Gupta V."/>
            <person name="Kumar D."/>
            <person name="Ravi V."/>
            <person name="Vij S."/>
            <person name="Kapur A."/>
            <person name="Khurana P."/>
            <person name="Khurana P."/>
            <person name="Khurana J.P."/>
            <person name="Tyagi A.K."/>
            <person name="Gaikwad K."/>
            <person name="Singh A."/>
            <person name="Dalal V."/>
            <person name="Srivastava S."/>
            <person name="Dixit A."/>
            <person name="Pal A.K."/>
            <person name="Ghazi I.A."/>
            <person name="Yadav M."/>
            <person name="Pandit A."/>
            <person name="Bhargava A."/>
            <person name="Sureshbabu K."/>
            <person name="Batra K."/>
            <person name="Sharma T.R."/>
            <person name="Mohapatra T."/>
            <person name="Singh N.K."/>
            <person name="Messing J."/>
            <person name="Nelson A.B."/>
            <person name="Fuks G."/>
            <person name="Kavchok S."/>
            <person name="Keizer G."/>
            <person name="Linton E."/>
            <person name="Llaca V."/>
            <person name="Song R."/>
            <person name="Tanyolac B."/>
            <person name="Young S."/>
            <person name="Ho-Il K."/>
            <person name="Hahn J.H."/>
            <person name="Sangsakoo G."/>
            <person name="Vanavichit A."/>
            <person name="de Mattos Luiz.A.T."/>
            <person name="Zimmer P.D."/>
            <person name="Malone G."/>
            <person name="Dellagostin O."/>
            <person name="de Oliveira A.C."/>
            <person name="Bevan M."/>
            <person name="Bancroft I."/>
            <person name="Minx P."/>
            <person name="Cordum H."/>
            <person name="Wilson R."/>
            <person name="Cheng Z."/>
            <person name="Jin W."/>
            <person name="Jiang J."/>
            <person name="Leong S.A."/>
            <person name="Iwama H."/>
            <person name="Gojobori T."/>
            <person name="Itoh T."/>
            <person name="Niimura Y."/>
            <person name="Fujii Y."/>
            <person name="Habara T."/>
            <person name="Sakai H."/>
            <person name="Sato Y."/>
            <person name="Wilson G."/>
            <person name="Kumar K."/>
            <person name="McCouch S."/>
            <person name="Juretic N."/>
            <person name="Hoen D."/>
            <person name="Wright S."/>
            <person name="Bruskiewich R."/>
            <person name="Bureau T."/>
            <person name="Miyao A."/>
            <person name="Hirochika H."/>
            <person name="Nishikawa T."/>
            <person name="Kadowaki K."/>
            <person name="Sugiura M."/>
            <person name="Burr B."/>
            <person name="Sasaki T."/>
        </authorList>
    </citation>
    <scope>NUCLEOTIDE SEQUENCE [LARGE SCALE GENOMIC DNA]</scope>
    <source>
        <strain evidence="4">cv. Nipponbare</strain>
    </source>
</reference>
<dbReference type="SUPFAM" id="SSF48239">
    <property type="entry name" value="Terpenoid cyclases/Protein prenyltransferases"/>
    <property type="match status" value="1"/>
</dbReference>
<dbReference type="Proteomes" id="UP000000763">
    <property type="component" value="Chromosome 2"/>
</dbReference>
<dbReference type="AlphaFoldDB" id="C7IYE8"/>
<dbReference type="Pfam" id="PF13243">
    <property type="entry name" value="SQHop_cyclase_C"/>
    <property type="match status" value="1"/>
</dbReference>
<dbReference type="PANTHER" id="PTHR11764">
    <property type="entry name" value="TERPENE CYCLASE/MUTASE FAMILY MEMBER"/>
    <property type="match status" value="1"/>
</dbReference>